<evidence type="ECO:0000259" key="13">
    <source>
        <dbReference type="PROSITE" id="PS50929"/>
    </source>
</evidence>
<feature type="transmembrane region" description="Helical" evidence="11">
    <location>
        <begin position="105"/>
        <end position="128"/>
    </location>
</feature>
<dbReference type="PROSITE" id="PS00211">
    <property type="entry name" value="ABC_TRANSPORTER_1"/>
    <property type="match status" value="1"/>
</dbReference>
<feature type="domain" description="ABC transporter" evidence="12">
    <location>
        <begin position="384"/>
        <end position="619"/>
    </location>
</feature>
<dbReference type="Gene3D" id="3.40.50.300">
    <property type="entry name" value="P-loop containing nucleotide triphosphate hydrolases"/>
    <property type="match status" value="1"/>
</dbReference>
<reference evidence="15" key="1">
    <citation type="submission" date="2016-03" db="EMBL/GenBank/DDBJ databases">
        <title>Complete genome sequence of the type strain Actinoalloteichus hymeniacidonis DSM 45092.</title>
        <authorList>
            <person name="Schaffert L."/>
            <person name="Albersmeier A."/>
            <person name="Winkler A."/>
            <person name="Kalinowski J."/>
            <person name="Zotchev S."/>
            <person name="Ruckert C."/>
        </authorList>
    </citation>
    <scope>NUCLEOTIDE SEQUENCE [LARGE SCALE GENOMIC DNA]</scope>
    <source>
        <strain evidence="15">HPA177(T) (DSM 45092(T))</strain>
    </source>
</reference>
<dbReference type="PROSITE" id="PS50929">
    <property type="entry name" value="ABC_TM1F"/>
    <property type="match status" value="1"/>
</dbReference>
<proteinExistence type="inferred from homology"/>
<evidence type="ECO:0000256" key="4">
    <source>
        <dbReference type="ARBA" id="ARBA00022692"/>
    </source>
</evidence>
<dbReference type="SMART" id="SM00382">
    <property type="entry name" value="AAA"/>
    <property type="match status" value="1"/>
</dbReference>
<feature type="transmembrane region" description="Helical" evidence="11">
    <location>
        <begin position="183"/>
        <end position="201"/>
    </location>
</feature>
<evidence type="ECO:0000256" key="1">
    <source>
        <dbReference type="ARBA" id="ARBA00004651"/>
    </source>
</evidence>
<feature type="transmembrane region" description="Helical" evidence="11">
    <location>
        <begin position="284"/>
        <end position="303"/>
    </location>
</feature>
<dbReference type="InterPro" id="IPR017871">
    <property type="entry name" value="ABC_transporter-like_CS"/>
</dbReference>
<keyword evidence="4 11" id="KW-0812">Transmembrane</keyword>
<dbReference type="InterPro" id="IPR003439">
    <property type="entry name" value="ABC_transporter-like_ATP-bd"/>
</dbReference>
<dbReference type="GO" id="GO:0005886">
    <property type="term" value="C:plasma membrane"/>
    <property type="evidence" value="ECO:0007669"/>
    <property type="project" value="UniProtKB-SubCell"/>
</dbReference>
<keyword evidence="15" id="KW-1185">Reference proteome</keyword>
<evidence type="ECO:0000256" key="10">
    <source>
        <dbReference type="SAM" id="MobiDB-lite"/>
    </source>
</evidence>
<dbReference type="GO" id="GO:0005524">
    <property type="term" value="F:ATP binding"/>
    <property type="evidence" value="ECO:0007669"/>
    <property type="project" value="UniProtKB-KW"/>
</dbReference>
<evidence type="ECO:0000256" key="8">
    <source>
        <dbReference type="ARBA" id="ARBA00023136"/>
    </source>
</evidence>
<dbReference type="Pfam" id="PF00664">
    <property type="entry name" value="ABC_membrane"/>
    <property type="match status" value="1"/>
</dbReference>
<dbReference type="InterPro" id="IPR011527">
    <property type="entry name" value="ABC1_TM_dom"/>
</dbReference>
<dbReference type="InterPro" id="IPR003593">
    <property type="entry name" value="AAA+_ATPase"/>
</dbReference>
<keyword evidence="5" id="KW-0547">Nucleotide-binding</keyword>
<name>A0AAC9HUJ9_9PSEU</name>
<comment type="subcellular location">
    <subcellularLocation>
        <location evidence="1">Cell membrane</location>
        <topology evidence="1">Multi-pass membrane protein</topology>
    </subcellularLocation>
</comment>
<dbReference type="EMBL" id="CP014859">
    <property type="protein sequence ID" value="AOS65812.1"/>
    <property type="molecule type" value="Genomic_DNA"/>
</dbReference>
<keyword evidence="8 11" id="KW-0472">Membrane</keyword>
<dbReference type="Gene3D" id="1.20.1560.10">
    <property type="entry name" value="ABC transporter type 1, transmembrane domain"/>
    <property type="match status" value="1"/>
</dbReference>
<dbReference type="InterPro" id="IPR039421">
    <property type="entry name" value="Type_1_exporter"/>
</dbReference>
<protein>
    <submittedName>
        <fullName evidence="14">ABC-type multidrug transport system, ATPase and permease component</fullName>
    </submittedName>
</protein>
<dbReference type="InterPro" id="IPR036640">
    <property type="entry name" value="ABC1_TM_sf"/>
</dbReference>
<evidence type="ECO:0000256" key="9">
    <source>
        <dbReference type="ARBA" id="ARBA00061644"/>
    </source>
</evidence>
<gene>
    <name evidence="14" type="ORF">TL08_25170</name>
</gene>
<feature type="domain" description="ABC transmembrane type-1" evidence="13">
    <location>
        <begin position="65"/>
        <end position="350"/>
    </location>
</feature>
<accession>A0AAC9HUJ9</accession>
<dbReference type="CDD" id="cd18546">
    <property type="entry name" value="ABC_6TM_Rv0194_D2_like"/>
    <property type="match status" value="1"/>
</dbReference>
<feature type="transmembrane region" description="Helical" evidence="11">
    <location>
        <begin position="64"/>
        <end position="85"/>
    </location>
</feature>
<dbReference type="Pfam" id="PF00005">
    <property type="entry name" value="ABC_tran"/>
    <property type="match status" value="1"/>
</dbReference>
<keyword evidence="7 11" id="KW-1133">Transmembrane helix</keyword>
<evidence type="ECO:0000256" key="6">
    <source>
        <dbReference type="ARBA" id="ARBA00022840"/>
    </source>
</evidence>
<evidence type="ECO:0000259" key="12">
    <source>
        <dbReference type="PROSITE" id="PS50893"/>
    </source>
</evidence>
<dbReference type="RefSeq" id="WP_084643438.1">
    <property type="nucleotide sequence ID" value="NZ_CP014859.1"/>
</dbReference>
<dbReference type="FunFam" id="3.40.50.300:FF:000299">
    <property type="entry name" value="ABC transporter ATP-binding protein/permease"/>
    <property type="match status" value="1"/>
</dbReference>
<dbReference type="Proteomes" id="UP000095210">
    <property type="component" value="Chromosome"/>
</dbReference>
<dbReference type="PANTHER" id="PTHR43394:SF1">
    <property type="entry name" value="ATP-BINDING CASSETTE SUB-FAMILY B MEMBER 10, MITOCHONDRIAL"/>
    <property type="match status" value="1"/>
</dbReference>
<feature type="region of interest" description="Disordered" evidence="10">
    <location>
        <begin position="1"/>
        <end position="26"/>
    </location>
</feature>
<dbReference type="SUPFAM" id="SSF90123">
    <property type="entry name" value="ABC transporter transmembrane region"/>
    <property type="match status" value="1"/>
</dbReference>
<dbReference type="SUPFAM" id="SSF52540">
    <property type="entry name" value="P-loop containing nucleoside triphosphate hydrolases"/>
    <property type="match status" value="1"/>
</dbReference>
<dbReference type="PROSITE" id="PS50893">
    <property type="entry name" value="ABC_TRANSPORTER_2"/>
    <property type="match status" value="1"/>
</dbReference>
<keyword evidence="3" id="KW-1003">Cell membrane</keyword>
<dbReference type="PANTHER" id="PTHR43394">
    <property type="entry name" value="ATP-DEPENDENT PERMEASE MDL1, MITOCHONDRIAL"/>
    <property type="match status" value="1"/>
</dbReference>
<evidence type="ECO:0000256" key="11">
    <source>
        <dbReference type="SAM" id="Phobius"/>
    </source>
</evidence>
<dbReference type="InterPro" id="IPR027417">
    <property type="entry name" value="P-loop_NTPase"/>
</dbReference>
<dbReference type="KEGG" id="ahm:TL08_25170"/>
<evidence type="ECO:0000313" key="15">
    <source>
        <dbReference type="Proteomes" id="UP000095210"/>
    </source>
</evidence>
<keyword evidence="2" id="KW-0813">Transport</keyword>
<evidence type="ECO:0000256" key="3">
    <source>
        <dbReference type="ARBA" id="ARBA00022475"/>
    </source>
</evidence>
<dbReference type="AlphaFoldDB" id="A0AAC9HUJ9"/>
<organism evidence="14 15">
    <name type="scientific">Actinoalloteichus hymeniacidonis</name>
    <dbReference type="NCBI Taxonomy" id="340345"/>
    <lineage>
        <taxon>Bacteria</taxon>
        <taxon>Bacillati</taxon>
        <taxon>Actinomycetota</taxon>
        <taxon>Actinomycetes</taxon>
        <taxon>Pseudonocardiales</taxon>
        <taxon>Pseudonocardiaceae</taxon>
        <taxon>Actinoalloteichus</taxon>
    </lineage>
</organism>
<evidence type="ECO:0000256" key="7">
    <source>
        <dbReference type="ARBA" id="ARBA00022989"/>
    </source>
</evidence>
<evidence type="ECO:0000313" key="14">
    <source>
        <dbReference type="EMBL" id="AOS65812.1"/>
    </source>
</evidence>
<evidence type="ECO:0000256" key="5">
    <source>
        <dbReference type="ARBA" id="ARBA00022741"/>
    </source>
</evidence>
<dbReference type="GO" id="GO:0015421">
    <property type="term" value="F:ABC-type oligopeptide transporter activity"/>
    <property type="evidence" value="ECO:0007669"/>
    <property type="project" value="TreeGrafter"/>
</dbReference>
<evidence type="ECO:0000256" key="2">
    <source>
        <dbReference type="ARBA" id="ARBA00022448"/>
    </source>
</evidence>
<feature type="transmembrane region" description="Helical" evidence="11">
    <location>
        <begin position="207"/>
        <end position="225"/>
    </location>
</feature>
<comment type="similarity">
    <text evidence="9">Belongs to the ABC transporter superfamily. Lipid exporter (TC 3.A.1.106) family.</text>
</comment>
<sequence>MTGPTEQADRDAASDEPGVGGSESNWRGVAAEDQEELTRGATLLLAARSRRLLGALIRPVRGRLVLALSLVTLSSLSFLAGPLLVAGAIDQGVPAALDGDPEPVLWYALGYALSNLLAGLFQLCFALVSGRANQDILLDLRQRIFRHGQLLSVSFHEKYTSGKLISRMTSDLDSVQELLEEGLDSLITSLLSMVGIAALLLYLDLPLALIMMAATIPLVVITRWFHRRSRVSHRQTRSSVAKVIVQYVETMNGIRAVQAYRRQDRNDTIIDEFNQDFRTANRRALNVLAVFAGSVKWISHLSIASVLAIGGWWVATGTLELGVLTAFLLYMRRYYDPMDRLAMFLNSYISATAALEKISGVLEETPSVPEPAEPTALPTMSGALRFDGVEFGYGPELPTVLHPLDLDIPAGQTVALVGTTGAGKSTLAKLVARFYDPTAGAVRLDDVDLRQLAEADLRRAVAMVTQESFLFSGSVADNIAFGRPAASRAEIEAAAKAVGAHEFIVGLPDGYDTDVHKRGGRLSAGQRQLVSFARAFLADPAVLVLDEATSSLDLPTERAVQNALETVLAGRTALIIAHRLSTVLIADRVLVVDGGRVVEEGSPEELIAADGRFAGLHRAWQDSLV</sequence>
<feature type="transmembrane region" description="Helical" evidence="11">
    <location>
        <begin position="309"/>
        <end position="330"/>
    </location>
</feature>
<keyword evidence="6" id="KW-0067">ATP-binding</keyword>
<dbReference type="GO" id="GO:0016887">
    <property type="term" value="F:ATP hydrolysis activity"/>
    <property type="evidence" value="ECO:0007669"/>
    <property type="project" value="InterPro"/>
</dbReference>